<protein>
    <submittedName>
        <fullName evidence="5">WW domain-containing protein</fullName>
    </submittedName>
</protein>
<organism evidence="5">
    <name type="scientific">Haemonchus placei</name>
    <name type="common">Barber's pole worm</name>
    <dbReference type="NCBI Taxonomy" id="6290"/>
    <lineage>
        <taxon>Eukaryota</taxon>
        <taxon>Metazoa</taxon>
        <taxon>Ecdysozoa</taxon>
        <taxon>Nematoda</taxon>
        <taxon>Chromadorea</taxon>
        <taxon>Rhabditida</taxon>
        <taxon>Rhabditina</taxon>
        <taxon>Rhabditomorpha</taxon>
        <taxon>Strongyloidea</taxon>
        <taxon>Trichostrongylidae</taxon>
        <taxon>Haemonchus</taxon>
    </lineage>
</organism>
<proteinExistence type="predicted"/>
<evidence type="ECO:0000313" key="5">
    <source>
        <dbReference type="WBParaSite" id="HPLM_0000767501-mRNA-1"/>
    </source>
</evidence>
<dbReference type="OMA" id="IPTNEYV"/>
<dbReference type="OrthoDB" id="5875751at2759"/>
<dbReference type="Proteomes" id="UP000268014">
    <property type="component" value="Unassembled WGS sequence"/>
</dbReference>
<dbReference type="PRINTS" id="PR01217">
    <property type="entry name" value="PRICHEXTENSN"/>
</dbReference>
<keyword evidence="4" id="KW-1185">Reference proteome</keyword>
<feature type="compositionally biased region" description="Pro residues" evidence="1">
    <location>
        <begin position="75"/>
        <end position="85"/>
    </location>
</feature>
<feature type="compositionally biased region" description="Pro residues" evidence="1">
    <location>
        <begin position="42"/>
        <end position="67"/>
    </location>
</feature>
<feature type="region of interest" description="Disordered" evidence="1">
    <location>
        <begin position="42"/>
        <end position="88"/>
    </location>
</feature>
<evidence type="ECO:0000313" key="3">
    <source>
        <dbReference type="EMBL" id="VDO32621.1"/>
    </source>
</evidence>
<accession>A0A158QM50</accession>
<name>A0A158QM50_HAEPC</name>
<reference evidence="3 4" key="2">
    <citation type="submission" date="2018-11" db="EMBL/GenBank/DDBJ databases">
        <authorList>
            <consortium name="Pathogen Informatics"/>
        </authorList>
    </citation>
    <scope>NUCLEOTIDE SEQUENCE [LARGE SCALE GENOMIC DNA]</scope>
    <source>
        <strain evidence="3 4">MHpl1</strain>
    </source>
</reference>
<dbReference type="EMBL" id="UZAF01016705">
    <property type="protein sequence ID" value="VDO32621.1"/>
    <property type="molecule type" value="Genomic_DNA"/>
</dbReference>
<gene>
    <name evidence="3" type="ORF">HPLM_LOCUS7667</name>
</gene>
<feature type="chain" id="PRO_5043135515" evidence="2">
    <location>
        <begin position="18"/>
        <end position="153"/>
    </location>
</feature>
<keyword evidence="2" id="KW-0732">Signal</keyword>
<evidence type="ECO:0000256" key="1">
    <source>
        <dbReference type="SAM" id="MobiDB-lite"/>
    </source>
</evidence>
<dbReference type="AlphaFoldDB" id="A0A158QM50"/>
<sequence length="153" mass="16621">MLLGSGSIVALLSFAHAQYQPPAPKPPPPTIYVPSLTLPPYNPAPFPPSPPGPPGPPAIDYGPPTPPVYQTTRYLPPPTPPPTRYQPPVTLIIYPPKPDLPPSVPDIPTNEYVQFNSKEDDTQWYSPTNSKRVAKVQSTMDAGSQCIEDYCGY</sequence>
<evidence type="ECO:0000256" key="2">
    <source>
        <dbReference type="SAM" id="SignalP"/>
    </source>
</evidence>
<feature type="signal peptide" evidence="2">
    <location>
        <begin position="1"/>
        <end position="17"/>
    </location>
</feature>
<evidence type="ECO:0000313" key="4">
    <source>
        <dbReference type="Proteomes" id="UP000268014"/>
    </source>
</evidence>
<dbReference type="WBParaSite" id="HPLM_0000767501-mRNA-1">
    <property type="protein sequence ID" value="HPLM_0000767501-mRNA-1"/>
    <property type="gene ID" value="HPLM_0000767501"/>
</dbReference>
<reference evidence="5" key="1">
    <citation type="submission" date="2016-04" db="UniProtKB">
        <authorList>
            <consortium name="WormBaseParasite"/>
        </authorList>
    </citation>
    <scope>IDENTIFICATION</scope>
</reference>